<dbReference type="InParanoid" id="A0A1V8T8K1"/>
<dbReference type="PANTHER" id="PTHR24223">
    <property type="entry name" value="ATP-BINDING CASSETTE SUB-FAMILY C"/>
    <property type="match status" value="1"/>
</dbReference>
<dbReference type="InterPro" id="IPR050173">
    <property type="entry name" value="ABC_transporter_C-like"/>
</dbReference>
<dbReference type="Gene3D" id="1.20.1560.10">
    <property type="entry name" value="ABC transporter type 1, transmembrane domain"/>
    <property type="match status" value="2"/>
</dbReference>
<evidence type="ECO:0000256" key="3">
    <source>
        <dbReference type="ARBA" id="ARBA00022475"/>
    </source>
</evidence>
<dbReference type="SMART" id="SM00382">
    <property type="entry name" value="AAA"/>
    <property type="match status" value="2"/>
</dbReference>
<feature type="domain" description="ABC transporter" evidence="10">
    <location>
        <begin position="846"/>
        <end position="1077"/>
    </location>
</feature>
<dbReference type="PANTHER" id="PTHR24223:SF269">
    <property type="entry name" value="ABC MULTIDRUG TRANSPORTER (EUROFUNG)-RELATED"/>
    <property type="match status" value="1"/>
</dbReference>
<evidence type="ECO:0000256" key="4">
    <source>
        <dbReference type="ARBA" id="ARBA00022692"/>
    </source>
</evidence>
<feature type="transmembrane region" description="Helical" evidence="9">
    <location>
        <begin position="778"/>
        <end position="797"/>
    </location>
</feature>
<keyword evidence="13" id="KW-1185">Reference proteome</keyword>
<organism evidence="12 13">
    <name type="scientific">Cryoendolithus antarcticus</name>
    <dbReference type="NCBI Taxonomy" id="1507870"/>
    <lineage>
        <taxon>Eukaryota</taxon>
        <taxon>Fungi</taxon>
        <taxon>Dikarya</taxon>
        <taxon>Ascomycota</taxon>
        <taxon>Pezizomycotina</taxon>
        <taxon>Dothideomycetes</taxon>
        <taxon>Dothideomycetidae</taxon>
        <taxon>Cladosporiales</taxon>
        <taxon>Cladosporiaceae</taxon>
        <taxon>Cryoendolithus</taxon>
    </lineage>
</organism>
<evidence type="ECO:0000313" key="12">
    <source>
        <dbReference type="EMBL" id="OQO07558.1"/>
    </source>
</evidence>
<dbReference type="GO" id="GO:0005886">
    <property type="term" value="C:plasma membrane"/>
    <property type="evidence" value="ECO:0007669"/>
    <property type="project" value="UniProtKB-SubCell"/>
</dbReference>
<feature type="transmembrane region" description="Helical" evidence="9">
    <location>
        <begin position="751"/>
        <end position="772"/>
    </location>
</feature>
<dbReference type="PROSITE" id="PS00211">
    <property type="entry name" value="ABC_TRANSPORTER_1"/>
    <property type="match status" value="1"/>
</dbReference>
<feature type="transmembrane region" description="Helical" evidence="9">
    <location>
        <begin position="638"/>
        <end position="661"/>
    </location>
</feature>
<dbReference type="InterPro" id="IPR003439">
    <property type="entry name" value="ABC_transporter-like_ATP-bd"/>
</dbReference>
<sequence>MAMVDNLFAAPAEVAVAVFLLQEQIGVSCIAPIALSVLISGISFATSTVAIPYQKKWLAAVSERVSFTAAVLSFPKGFKMLGLTEHLSSVIQALRVKELDDYASFRKFSCFEVEKCERSGLPELFSGPVALMMYTLINGSSTLTQTRAFTALSLINLLASPVEQLIHVVPQVQTAVASVQRIEAFLLRERATNILNHENDWSSADDSIVGHDDAAHNGNAVELSVLAKHPSTHVDAVHIALVNVTIRLGEMQRSVLHKIDLELRTASLTVVLGPVGSGKSTLLRTIIGELPIHSGRRSIARSGEDFAYCAQAPWLPNGSVKDLIVSCSQLDEVFLDAVIDACALNTDVKSFPQGVNTIIGTKGLSLSGGQRQRLALARAVFARKPCVVVDDALSGLDATTSRHVFDKLFGRHGLCKLHGITIILASHSPIVANQADYIVALDSDGQIAEQGSFAELQHTQGYVSRLVAGSKDVEGSQTVEDVKVDFSRPTAGAGAQASDLQRDLARRTGDTAVYGYYARSIGWYYSIVLIVTVLLYAVPFIFASVWVSWWAADATGSGPIALPLWAWLVIYFTFPTVASVSVGYHIWVFLVDVVPRSSGKLHQQLLNAVMNAPYSMFVETDTGVILNRFSNDMTLIELDLVGAVLQTISGVVFAIGSSILIVLGSKYAAAMMPLLIAAVYVLQKVYLRTSRQMRFMDLEALAPLMTHVQETVAGVATIRAYGWARNFHTKCKTLLDSSQRAFYLMLCIQRWLGLVLDLLTAAVATTVVALAMELRDSASSASIGISLLQILSFNFYLTGLINAWTNLETSLGAVARIKNFEATTKSEHLPEESCEPDQQWPEKGQLTISNLSARYSPSGEDVIRDLALSIPAGSKVGICGRSGSGKSSLLLTILRLLDTPTGSITLDGVDLATMPRQTVRSRIAALPQESILIPGTIRANLDPLGSATDAELGSALAKAGILESISIAGGLDSSMSALALSHGQTQLFAVARTLLHPSKLLVLDEMTSSVDAATEEKVMDIIHEGFKGSTIIAVAHRLPTIVGYDIIVVMDAGRIVEVGKPSELLKREGGNFRKMWERSGH</sequence>
<dbReference type="CDD" id="cd18580">
    <property type="entry name" value="ABC_6TM_ABCC_D2"/>
    <property type="match status" value="1"/>
</dbReference>
<keyword evidence="4 9" id="KW-0812">Transmembrane</keyword>
<evidence type="ECO:0000256" key="6">
    <source>
        <dbReference type="ARBA" id="ARBA00022840"/>
    </source>
</evidence>
<feature type="transmembrane region" description="Helical" evidence="9">
    <location>
        <begin position="564"/>
        <end position="590"/>
    </location>
</feature>
<dbReference type="PROSITE" id="PS50929">
    <property type="entry name" value="ABC_TM1F"/>
    <property type="match status" value="1"/>
</dbReference>
<dbReference type="InterPro" id="IPR044726">
    <property type="entry name" value="ABCC_6TM_D2"/>
</dbReference>
<dbReference type="InterPro" id="IPR027417">
    <property type="entry name" value="P-loop_NTPase"/>
</dbReference>
<evidence type="ECO:0008006" key="14">
    <source>
        <dbReference type="Google" id="ProtNLM"/>
    </source>
</evidence>
<evidence type="ECO:0000313" key="13">
    <source>
        <dbReference type="Proteomes" id="UP000192596"/>
    </source>
</evidence>
<evidence type="ECO:0000256" key="2">
    <source>
        <dbReference type="ARBA" id="ARBA00022448"/>
    </source>
</evidence>
<keyword evidence="5" id="KW-0547">Nucleotide-binding</keyword>
<feature type="domain" description="ABC transporter" evidence="10">
    <location>
        <begin position="239"/>
        <end position="469"/>
    </location>
</feature>
<dbReference type="SUPFAM" id="SSF90123">
    <property type="entry name" value="ABC transporter transmembrane region"/>
    <property type="match status" value="1"/>
</dbReference>
<dbReference type="GO" id="GO:0140359">
    <property type="term" value="F:ABC-type transporter activity"/>
    <property type="evidence" value="ECO:0007669"/>
    <property type="project" value="InterPro"/>
</dbReference>
<comment type="subcellular location">
    <subcellularLocation>
        <location evidence="1">Cell membrane</location>
        <topology evidence="1">Multi-pass membrane protein</topology>
    </subcellularLocation>
</comment>
<feature type="transmembrane region" description="Helical" evidence="9">
    <location>
        <begin position="667"/>
        <end position="687"/>
    </location>
</feature>
<dbReference type="Proteomes" id="UP000192596">
    <property type="component" value="Unassembled WGS sequence"/>
</dbReference>
<keyword evidence="3" id="KW-1003">Cell membrane</keyword>
<keyword evidence="7 9" id="KW-1133">Transmembrane helix</keyword>
<dbReference type="InterPro" id="IPR003593">
    <property type="entry name" value="AAA+_ATPase"/>
</dbReference>
<accession>A0A1V8T8K1</accession>
<evidence type="ECO:0000256" key="9">
    <source>
        <dbReference type="SAM" id="Phobius"/>
    </source>
</evidence>
<keyword evidence="8 9" id="KW-0472">Membrane</keyword>
<dbReference type="EMBL" id="NAJO01000014">
    <property type="protein sequence ID" value="OQO07558.1"/>
    <property type="molecule type" value="Genomic_DNA"/>
</dbReference>
<evidence type="ECO:0000256" key="1">
    <source>
        <dbReference type="ARBA" id="ARBA00004651"/>
    </source>
</evidence>
<reference evidence="13" key="1">
    <citation type="submission" date="2017-03" db="EMBL/GenBank/DDBJ databases">
        <title>Genomes of endolithic fungi from Antarctica.</title>
        <authorList>
            <person name="Coleine C."/>
            <person name="Masonjones S."/>
            <person name="Stajich J.E."/>
        </authorList>
    </citation>
    <scope>NUCLEOTIDE SEQUENCE [LARGE SCALE GENOMIC DNA]</scope>
    <source>
        <strain evidence="13">CCFEE 5527</strain>
    </source>
</reference>
<proteinExistence type="predicted"/>
<dbReference type="InterPro" id="IPR011527">
    <property type="entry name" value="ABC1_TM_dom"/>
</dbReference>
<evidence type="ECO:0000256" key="5">
    <source>
        <dbReference type="ARBA" id="ARBA00022741"/>
    </source>
</evidence>
<evidence type="ECO:0000256" key="7">
    <source>
        <dbReference type="ARBA" id="ARBA00022989"/>
    </source>
</evidence>
<dbReference type="FunFam" id="1.20.1560.10:FF:000066">
    <property type="entry name" value="ABC multidrug transporter (Eurofung)"/>
    <property type="match status" value="1"/>
</dbReference>
<dbReference type="AlphaFoldDB" id="A0A1V8T8K1"/>
<dbReference type="Pfam" id="PF00005">
    <property type="entry name" value="ABC_tran"/>
    <property type="match status" value="2"/>
</dbReference>
<evidence type="ECO:0000256" key="8">
    <source>
        <dbReference type="ARBA" id="ARBA00023136"/>
    </source>
</evidence>
<dbReference type="PROSITE" id="PS50893">
    <property type="entry name" value="ABC_TRANSPORTER_2"/>
    <property type="match status" value="2"/>
</dbReference>
<dbReference type="STRING" id="1507870.A0A1V8T8K1"/>
<protein>
    <recommendedName>
        <fullName evidence="14">ABC transporter domain-containing protein</fullName>
    </recommendedName>
</protein>
<keyword evidence="2" id="KW-0813">Transport</keyword>
<evidence type="ECO:0000259" key="10">
    <source>
        <dbReference type="PROSITE" id="PS50893"/>
    </source>
</evidence>
<gene>
    <name evidence="12" type="ORF">B0A48_07255</name>
</gene>
<dbReference type="Pfam" id="PF00664">
    <property type="entry name" value="ABC_membrane"/>
    <property type="match status" value="1"/>
</dbReference>
<dbReference type="InterPro" id="IPR017871">
    <property type="entry name" value="ABC_transporter-like_CS"/>
</dbReference>
<feature type="transmembrane region" description="Helical" evidence="9">
    <location>
        <begin position="523"/>
        <end position="552"/>
    </location>
</feature>
<dbReference type="InterPro" id="IPR036640">
    <property type="entry name" value="ABC1_TM_sf"/>
</dbReference>
<dbReference type="GO" id="GO:0005524">
    <property type="term" value="F:ATP binding"/>
    <property type="evidence" value="ECO:0007669"/>
    <property type="project" value="UniProtKB-KW"/>
</dbReference>
<dbReference type="Gene3D" id="3.40.50.300">
    <property type="entry name" value="P-loop containing nucleotide triphosphate hydrolases"/>
    <property type="match status" value="2"/>
</dbReference>
<evidence type="ECO:0000259" key="11">
    <source>
        <dbReference type="PROSITE" id="PS50929"/>
    </source>
</evidence>
<keyword evidence="6" id="KW-0067">ATP-binding</keyword>
<dbReference type="GO" id="GO:0016887">
    <property type="term" value="F:ATP hydrolysis activity"/>
    <property type="evidence" value="ECO:0007669"/>
    <property type="project" value="InterPro"/>
</dbReference>
<comment type="caution">
    <text evidence="12">The sequence shown here is derived from an EMBL/GenBank/DDBJ whole genome shotgun (WGS) entry which is preliminary data.</text>
</comment>
<dbReference type="SUPFAM" id="SSF52540">
    <property type="entry name" value="P-loop containing nucleoside triphosphate hydrolases"/>
    <property type="match status" value="2"/>
</dbReference>
<feature type="domain" description="ABC transmembrane type-1" evidence="11">
    <location>
        <begin position="527"/>
        <end position="809"/>
    </location>
</feature>
<name>A0A1V8T8K1_9PEZI</name>
<feature type="transmembrane region" description="Helical" evidence="9">
    <location>
        <begin position="25"/>
        <end position="46"/>
    </location>
</feature>
<dbReference type="OrthoDB" id="6500128at2759"/>
<dbReference type="FunFam" id="3.40.50.300:FF:000838">
    <property type="entry name" value="ABC multidrug transporter (Eurofung)"/>
    <property type="match status" value="1"/>
</dbReference>